<evidence type="ECO:0000256" key="3">
    <source>
        <dbReference type="ARBA" id="ARBA00022927"/>
    </source>
</evidence>
<dbReference type="GO" id="GO:0005737">
    <property type="term" value="C:cytoplasm"/>
    <property type="evidence" value="ECO:0007669"/>
    <property type="project" value="UniProtKB-SubCell"/>
</dbReference>
<keyword evidence="7" id="KW-0647">Proteasome</keyword>
<comment type="function">
    <text evidence="5">Involved in ubiquitin-mediated protein degradation. Regulatory factor in the ubiquitin/proteasome pathway that controls the turnover of proteasome substrates. Targets proteasomes to the nucleus and facilitates the degradation of nuclear proteins.</text>
</comment>
<name>A0A9P6VW80_MAUEX</name>
<dbReference type="InterPro" id="IPR038422">
    <property type="entry name" value="Cut8/Sts1_sf"/>
</dbReference>
<evidence type="ECO:0000256" key="1">
    <source>
        <dbReference type="ARBA" id="ARBA00006199"/>
    </source>
</evidence>
<keyword evidence="5" id="KW-0813">Transport</keyword>
<dbReference type="AlphaFoldDB" id="A0A9P6VW80"/>
<dbReference type="InterPro" id="IPR013868">
    <property type="entry name" value="Cut8/Sts1_fam"/>
</dbReference>
<dbReference type="Gene3D" id="1.20.58.1590">
    <property type="entry name" value="Tethering factor for nuclear proteasome Cut8/Sts1"/>
    <property type="match status" value="1"/>
</dbReference>
<feature type="compositionally biased region" description="Basic and acidic residues" evidence="6">
    <location>
        <begin position="62"/>
        <end position="71"/>
    </location>
</feature>
<dbReference type="GO" id="GO:0031965">
    <property type="term" value="C:nuclear membrane"/>
    <property type="evidence" value="ECO:0007669"/>
    <property type="project" value="TreeGrafter"/>
</dbReference>
<dbReference type="GO" id="GO:0031144">
    <property type="term" value="P:proteasome localization"/>
    <property type="evidence" value="ECO:0007669"/>
    <property type="project" value="UniProtKB-UniRule"/>
</dbReference>
<dbReference type="GO" id="GO:0071630">
    <property type="term" value="P:nuclear protein quality control by the ubiquitin-proteasome system"/>
    <property type="evidence" value="ECO:0007669"/>
    <property type="project" value="UniProtKB-UniRule"/>
</dbReference>
<keyword evidence="5" id="KW-0963">Cytoplasm</keyword>
<dbReference type="OrthoDB" id="10061064at2759"/>
<dbReference type="EMBL" id="PUHR01000235">
    <property type="protein sequence ID" value="KAG0657551.1"/>
    <property type="molecule type" value="Genomic_DNA"/>
</dbReference>
<dbReference type="GO" id="GO:0015031">
    <property type="term" value="P:protein transport"/>
    <property type="evidence" value="ECO:0007669"/>
    <property type="project" value="UniProtKB-UniRule"/>
</dbReference>
<proteinExistence type="inferred from homology"/>
<evidence type="ECO:0000256" key="4">
    <source>
        <dbReference type="ARBA" id="ARBA00023242"/>
    </source>
</evidence>
<dbReference type="GO" id="GO:0070628">
    <property type="term" value="F:proteasome binding"/>
    <property type="evidence" value="ECO:0007669"/>
    <property type="project" value="TreeGrafter"/>
</dbReference>
<keyword evidence="4 5" id="KW-0539">Nucleus</keyword>
<reference evidence="7 8" key="1">
    <citation type="submission" date="2020-11" db="EMBL/GenBank/DDBJ databases">
        <title>Kefir isolates.</title>
        <authorList>
            <person name="Marcisauskas S."/>
            <person name="Kim Y."/>
            <person name="Blasche S."/>
        </authorList>
    </citation>
    <scope>NUCLEOTIDE SEQUENCE [LARGE SCALE GENOMIC DNA]</scope>
    <source>
        <strain evidence="7 8">OG2</strain>
    </source>
</reference>
<keyword evidence="3 5" id="KW-0653">Protein transport</keyword>
<evidence type="ECO:0000256" key="6">
    <source>
        <dbReference type="SAM" id="MobiDB-lite"/>
    </source>
</evidence>
<comment type="similarity">
    <text evidence="1 5">Belongs to the cut8/STS1 family.</text>
</comment>
<evidence type="ECO:0000313" key="7">
    <source>
        <dbReference type="EMBL" id="KAG0657551.1"/>
    </source>
</evidence>
<gene>
    <name evidence="7" type="primary">STS1</name>
    <name evidence="7" type="ORF">C6P45_002421</name>
</gene>
<organism evidence="7 8">
    <name type="scientific">Maudiozyma exigua</name>
    <name type="common">Yeast</name>
    <name type="synonym">Kazachstania exigua</name>
    <dbReference type="NCBI Taxonomy" id="34358"/>
    <lineage>
        <taxon>Eukaryota</taxon>
        <taxon>Fungi</taxon>
        <taxon>Dikarya</taxon>
        <taxon>Ascomycota</taxon>
        <taxon>Saccharomycotina</taxon>
        <taxon>Saccharomycetes</taxon>
        <taxon>Saccharomycetales</taxon>
        <taxon>Saccharomycetaceae</taxon>
        <taxon>Maudiozyma</taxon>
    </lineage>
</organism>
<dbReference type="Proteomes" id="UP000750334">
    <property type="component" value="Unassembled WGS sequence"/>
</dbReference>
<feature type="region of interest" description="Disordered" evidence="6">
    <location>
        <begin position="23"/>
        <end position="82"/>
    </location>
</feature>
<comment type="caution">
    <text evidence="7">The sequence shown here is derived from an EMBL/GenBank/DDBJ whole genome shotgun (WGS) entry which is preliminary data.</text>
</comment>
<comment type="subcellular location">
    <subcellularLocation>
        <location evidence="5">Cytoplasm</location>
    </subcellularLocation>
    <subcellularLocation>
        <location evidence="5">Nucleus</location>
    </subcellularLocation>
</comment>
<sequence>MYNERKNTGKETQMLGFSWGYSLQNKESQQEQSSKVELQQQQQQHGMAQNMSSSMPSRNKRHHDDDTDVRTSQDNNTTNNISTNNNVLLRKYMVAKKKPTSTIHNASTSNTISVGISDTRSTSTIQANKSSTCGSASTYIAMIEGQSLPLERSLDLMDKSQLQNVIMDLLQIHPQVAQHLQSSLSQYSFTNERRLVSLKLKFQEIYSSIPYNKQYTDNGITRLDDYAFGRLNPLILEFLNCLTDYILNTIPPRSTNLQESIIFLQECTQMVCQLPRFSLPSNNYYYDKCLEQLSHIWCTLIQHLSQQTNTSTILLINSQVEIKELYDKLNQFNDLANNLLIRPLQLLKYNIENPIANTNGNNNPTNEFNNNILATNNNKNTF</sequence>
<evidence type="ECO:0000313" key="8">
    <source>
        <dbReference type="Proteomes" id="UP000750334"/>
    </source>
</evidence>
<accession>A0A9P6VW80</accession>
<protein>
    <recommendedName>
        <fullName evidence="2 5">Tethering factor for nuclear proteasome STS1</fullName>
    </recommendedName>
</protein>
<dbReference type="PANTHER" id="PTHR28032">
    <property type="entry name" value="FI02826P"/>
    <property type="match status" value="1"/>
</dbReference>
<dbReference type="Pfam" id="PF08559">
    <property type="entry name" value="Cut8"/>
    <property type="match status" value="1"/>
</dbReference>
<evidence type="ECO:0000256" key="5">
    <source>
        <dbReference type="RuleBase" id="RU368013"/>
    </source>
</evidence>
<dbReference type="PANTHER" id="PTHR28032:SF1">
    <property type="entry name" value="FI02826P"/>
    <property type="match status" value="1"/>
</dbReference>
<dbReference type="GO" id="GO:0000502">
    <property type="term" value="C:proteasome complex"/>
    <property type="evidence" value="ECO:0007669"/>
    <property type="project" value="UniProtKB-KW"/>
</dbReference>
<evidence type="ECO:0000256" key="2">
    <source>
        <dbReference type="ARBA" id="ARBA00016204"/>
    </source>
</evidence>
<comment type="subunit">
    <text evidence="5">Binds the proteasome.</text>
</comment>
<keyword evidence="8" id="KW-1185">Reference proteome</keyword>
<feature type="compositionally biased region" description="Polar residues" evidence="6">
    <location>
        <begin position="45"/>
        <end position="57"/>
    </location>
</feature>
<feature type="compositionally biased region" description="Low complexity" evidence="6">
    <location>
        <begin position="23"/>
        <end position="44"/>
    </location>
</feature>